<dbReference type="FunFam" id="3.30.590.50:FF:000002">
    <property type="entry name" value="Glutamate--cysteine ligase catalytic subunit"/>
    <property type="match status" value="1"/>
</dbReference>
<dbReference type="FunFam" id="3.30.590.50:FF:000001">
    <property type="entry name" value="Glutamate-cysteine ligase Gcs1"/>
    <property type="match status" value="1"/>
</dbReference>
<reference evidence="10" key="2">
    <citation type="submission" date="2025-08" db="UniProtKB">
        <authorList>
            <consortium name="RefSeq"/>
        </authorList>
    </citation>
    <scope>IDENTIFICATION</scope>
    <source>
        <strain evidence="10">S238N-H82</strain>
        <tissue evidence="10">Testes</tissue>
    </source>
</reference>
<protein>
    <recommendedName>
        <fullName evidence="8">Glutamate--cysteine ligase</fullName>
        <ecNumber evidence="8">6.3.2.2</ecNumber>
    </recommendedName>
    <alternativeName>
        <fullName evidence="8">Gamma-ECS</fullName>
    </alternativeName>
    <alternativeName>
        <fullName evidence="8">Gamma-glutamylcysteine synthetase</fullName>
    </alternativeName>
</protein>
<gene>
    <name evidence="10" type="primary">LOC118405088</name>
</gene>
<evidence type="ECO:0000256" key="1">
    <source>
        <dbReference type="ARBA" id="ARBA00005006"/>
    </source>
</evidence>
<comment type="catalytic activity">
    <reaction evidence="8">
        <text>L-cysteine + L-glutamate + ATP = gamma-L-glutamyl-L-cysteine + ADP + phosphate + H(+)</text>
        <dbReference type="Rhea" id="RHEA:13285"/>
        <dbReference type="ChEBI" id="CHEBI:15378"/>
        <dbReference type="ChEBI" id="CHEBI:29985"/>
        <dbReference type="ChEBI" id="CHEBI:30616"/>
        <dbReference type="ChEBI" id="CHEBI:35235"/>
        <dbReference type="ChEBI" id="CHEBI:43474"/>
        <dbReference type="ChEBI" id="CHEBI:58173"/>
        <dbReference type="ChEBI" id="CHEBI:456216"/>
        <dbReference type="EC" id="6.3.2.2"/>
    </reaction>
</comment>
<dbReference type="GO" id="GO:0006750">
    <property type="term" value="P:glutathione biosynthetic process"/>
    <property type="evidence" value="ECO:0000318"/>
    <property type="project" value="GO_Central"/>
</dbReference>
<dbReference type="GO" id="GO:0004357">
    <property type="term" value="F:glutamate-cysteine ligase activity"/>
    <property type="evidence" value="ECO:0000318"/>
    <property type="project" value="GO_Central"/>
</dbReference>
<evidence type="ECO:0000256" key="7">
    <source>
        <dbReference type="ARBA" id="ARBA00022840"/>
    </source>
</evidence>
<keyword evidence="6 8" id="KW-0547">Nucleotide-binding</keyword>
<dbReference type="Gene3D" id="1.10.8.960">
    <property type="match status" value="1"/>
</dbReference>
<organism evidence="9 10">
    <name type="scientific">Branchiostoma floridae</name>
    <name type="common">Florida lancelet</name>
    <name type="synonym">Amphioxus</name>
    <dbReference type="NCBI Taxonomy" id="7739"/>
    <lineage>
        <taxon>Eukaryota</taxon>
        <taxon>Metazoa</taxon>
        <taxon>Chordata</taxon>
        <taxon>Cephalochordata</taxon>
        <taxon>Leptocardii</taxon>
        <taxon>Amphioxiformes</taxon>
        <taxon>Branchiostomatidae</taxon>
        <taxon>Branchiostoma</taxon>
    </lineage>
</organism>
<proteinExistence type="inferred from homology"/>
<dbReference type="OrthoDB" id="7939818at2759"/>
<keyword evidence="7 8" id="KW-0067">ATP-binding</keyword>
<dbReference type="PANTHER" id="PTHR11164">
    <property type="entry name" value="GLUTAMATE CYSTEINE LIGASE"/>
    <property type="match status" value="1"/>
</dbReference>
<comment type="similarity">
    <text evidence="2 8">Belongs to the glutamate--cysteine ligase type 3 family.</text>
</comment>
<evidence type="ECO:0000256" key="4">
    <source>
        <dbReference type="ARBA" id="ARBA00022598"/>
    </source>
</evidence>
<evidence type="ECO:0000256" key="8">
    <source>
        <dbReference type="RuleBase" id="RU367135"/>
    </source>
</evidence>
<evidence type="ECO:0000256" key="3">
    <source>
        <dbReference type="ARBA" id="ARBA00011532"/>
    </source>
</evidence>
<evidence type="ECO:0000313" key="10">
    <source>
        <dbReference type="RefSeq" id="XP_035660382.1"/>
    </source>
</evidence>
<dbReference type="RefSeq" id="XP_035660382.1">
    <property type="nucleotide sequence ID" value="XM_035804489.1"/>
</dbReference>
<dbReference type="KEGG" id="bfo:118405088"/>
<evidence type="ECO:0000256" key="6">
    <source>
        <dbReference type="ARBA" id="ARBA00022741"/>
    </source>
</evidence>
<dbReference type="SUPFAM" id="SSF55931">
    <property type="entry name" value="Glutamine synthetase/guanido kinase"/>
    <property type="match status" value="1"/>
</dbReference>
<evidence type="ECO:0000256" key="5">
    <source>
        <dbReference type="ARBA" id="ARBA00022684"/>
    </source>
</evidence>
<dbReference type="GO" id="GO:0005524">
    <property type="term" value="F:ATP binding"/>
    <property type="evidence" value="ECO:0007669"/>
    <property type="project" value="UniProtKB-UniRule"/>
</dbReference>
<name>A0A9J7KIN0_BRAFL</name>
<keyword evidence="5 8" id="KW-0317">Glutathione biosynthesis</keyword>
<dbReference type="EC" id="6.3.2.2" evidence="8"/>
<sequence>MGLLSLGSPLSWEETKKWADHVRKHGIQQLINIYRRLKDRHGDVLKWGDEVEYMLVVLDENNRTARLSLKGNQVLEQLEKRERESPNDYPASWRPEYASYHIEGSPAKPYGGLMGHFNMVESNMRLRREELMSLLDKELGETAISFTSFPRLGSPGFTDPQVECTPTVNTASRSLFFPDAAINHHPRFRTLTRNIRERRGEKVCINIPVFQDKNTPKPFRETFPNGDIEATKAAKDGHIYMDGMGFGMGCCCLQATFQACNLDEARYLYDQLTPLCPIFLALSAAAPVYRGYLADVDCRWNIIAGAVDCRTREERGLEPLKNDKFVIPKSRYGPIDCYLTPEAEKYNDIELVLDQDICQQLEDAGIDRLLARHFAHLFIRDPISLFSEKIHLNDDEESDHFESIQSTNWQSMRFKPPPPNSPIGWRVEFRPMDVQLTDFENAAYVVFIVLLTRVILSYNLNFLIPISKVDENMQEAQKRDAVRQGLFWFRKEGLPPNECCEESPQPKPVAKSYSQCNWSCQQEEYTKMSINEIINGKAGGFQGLVSLMNSYLETVEIDVDTRCSVQQYLRLIQKRASGELMTTARWIRAFVQNHPKYKYDSVVSGEIAYDLTKVSDEITKGVRSCPELFGTLNSRTKVSLPPVVHKNLRKENPDHDILT</sequence>
<dbReference type="GeneID" id="118405088"/>
<dbReference type="Proteomes" id="UP000001554">
    <property type="component" value="Chromosome 17"/>
</dbReference>
<comment type="subunit">
    <text evidence="3">Heterodimer of a catalytic heavy chain and a regulatory light chain.</text>
</comment>
<dbReference type="Gene3D" id="3.30.590.50">
    <property type="match status" value="2"/>
</dbReference>
<reference evidence="9" key="1">
    <citation type="journal article" date="2020" name="Nat. Ecol. Evol.">
        <title>Deeply conserved synteny resolves early events in vertebrate evolution.</title>
        <authorList>
            <person name="Simakov O."/>
            <person name="Marletaz F."/>
            <person name="Yue J.X."/>
            <person name="O'Connell B."/>
            <person name="Jenkins J."/>
            <person name="Brandt A."/>
            <person name="Calef R."/>
            <person name="Tung C.H."/>
            <person name="Huang T.K."/>
            <person name="Schmutz J."/>
            <person name="Satoh N."/>
            <person name="Yu J.K."/>
            <person name="Putnam N.H."/>
            <person name="Green R.E."/>
            <person name="Rokhsar D.S."/>
        </authorList>
    </citation>
    <scope>NUCLEOTIDE SEQUENCE [LARGE SCALE GENOMIC DNA]</scope>
    <source>
        <strain evidence="9">S238N-H82</strain>
    </source>
</reference>
<comment type="pathway">
    <text evidence="1 8">Sulfur metabolism; glutathione biosynthesis; glutathione from L-cysteine and L-glutamate: step 1/2.</text>
</comment>
<dbReference type="PANTHER" id="PTHR11164:SF0">
    <property type="entry name" value="GLUTAMATE--CYSTEINE LIGASE CATALYTIC SUBUNIT"/>
    <property type="match status" value="1"/>
</dbReference>
<evidence type="ECO:0000313" key="9">
    <source>
        <dbReference type="Proteomes" id="UP000001554"/>
    </source>
</evidence>
<dbReference type="Pfam" id="PF03074">
    <property type="entry name" value="GCS"/>
    <property type="match status" value="1"/>
</dbReference>
<dbReference type="FunFam" id="1.10.8.960:FF:000001">
    <property type="entry name" value="Glutamate--cysteine ligase catalytic subunit"/>
    <property type="match status" value="1"/>
</dbReference>
<dbReference type="OMA" id="ATWMRRF"/>
<accession>A0A9J7KIN0</accession>
<evidence type="ECO:0000256" key="2">
    <source>
        <dbReference type="ARBA" id="ARBA00008100"/>
    </source>
</evidence>
<keyword evidence="9" id="KW-1185">Reference proteome</keyword>
<keyword evidence="4 8" id="KW-0436">Ligase</keyword>
<dbReference type="GO" id="GO:0017109">
    <property type="term" value="C:glutamate-cysteine ligase complex"/>
    <property type="evidence" value="ECO:0000318"/>
    <property type="project" value="GO_Central"/>
</dbReference>
<dbReference type="InterPro" id="IPR004308">
    <property type="entry name" value="GCS"/>
</dbReference>
<dbReference type="InterPro" id="IPR014746">
    <property type="entry name" value="Gln_synth/guanido_kin_cat_dom"/>
</dbReference>
<dbReference type="AlphaFoldDB" id="A0A9J7KIN0"/>